<dbReference type="InterPro" id="IPR042197">
    <property type="entry name" value="Apaf_helical"/>
</dbReference>
<dbReference type="SUPFAM" id="SSF52540">
    <property type="entry name" value="P-loop containing nucleoside triphosphate hydrolases"/>
    <property type="match status" value="1"/>
</dbReference>
<keyword evidence="5" id="KW-0611">Plant defense</keyword>
<dbReference type="InterPro" id="IPR027417">
    <property type="entry name" value="P-loop_NTPase"/>
</dbReference>
<dbReference type="InterPro" id="IPR041118">
    <property type="entry name" value="Rx_N"/>
</dbReference>
<reference evidence="10 11" key="1">
    <citation type="submission" date="2024-11" db="EMBL/GenBank/DDBJ databases">
        <title>A near-complete genome assembly of Cinchona calisaya.</title>
        <authorList>
            <person name="Lian D.C."/>
            <person name="Zhao X.W."/>
            <person name="Wei L."/>
        </authorList>
    </citation>
    <scope>NUCLEOTIDE SEQUENCE [LARGE SCALE GENOMIC DNA]</scope>
    <source>
        <tissue evidence="10">Nenye</tissue>
    </source>
</reference>
<name>A0ABD2YFR0_9GENT</name>
<sequence length="872" mass="99792">MSEAIVSTVVETIRGLLVEEAKFLSGVTNEVQELSRELISMQCFLRDADTRDHKDKTVQNFLKEIKRLSYRAEDIVETYQVASTRGKGLKKVLKRFACIICEGNSLHNLGLEIGNVKADISKLITSLERYDLKAISKEESSSEAFDENQRWARQTYAHVVEEYFVGMEEDIKKLVSHVATEDEHHRPIISIWGMGGLGKTTIARKVYNHRDVRGRFDRFAWVCITQQPQIKGILQDILKHLSPEKKEEVNNMDDRALVEELYRVQKEIKCLVVLDDIWNMQDWRILVHAFPITEEGGSKILLTTRTKQVAETGLVYELRCLNKEESWELLRKIAFSRKGVEGLMVKPDIEAVGIEMVRKCGGLPLAISVLGGMLKDKATYRLVIHIDGDVEAPTNLDSVLEDYKQLRSLVICNDYWFGHRIIWPMGIVNYKDFKSLRVLKFERYDFFSIKFPKGLEKLIHLRFLSFRFSQLDEFPSSIVKLPFLQTLDLRVLNELIVPDFRKMKRLRYLYLPYSVNGGKEKVQLNGLSELEILDGSIKSSAYEIAHLHELSNLRSLRASVTDNESLSTIIDHLIKNGQNLQETRLVVKSSVSFSSEQGSSALLRKILGCRNLHILQFSKVKISRLPPNEEHFLQDLVELELINTQIDEDPMETLGKLPQLRSLELSFISYMGKELICHELGFPQLQKLSLVGLPNLCCWRVHKGGMANLSSLTIYKCPELKMIPDGLKHVAGLKNLYIGEMPTTFINRIKVVDGREGEDFDKIRHIPSIHITAGDSKVILTTHKRMIAELGFAYAPKCLTEKESWVLLQKIAFLKKNVEDSVESELKRRPPVRVKTWICGGHRNGHRNEQTRTILDASGSCHGKLAKLFELQ</sequence>
<dbReference type="AlphaFoldDB" id="A0ABD2YFR0"/>
<dbReference type="GO" id="GO:0006952">
    <property type="term" value="P:defense response"/>
    <property type="evidence" value="ECO:0007669"/>
    <property type="project" value="UniProtKB-KW"/>
</dbReference>
<accession>A0ABD2YFR0</accession>
<dbReference type="EMBL" id="JBJUIK010000013">
    <property type="protein sequence ID" value="KAL3506225.1"/>
    <property type="molecule type" value="Genomic_DNA"/>
</dbReference>
<dbReference type="GO" id="GO:0005524">
    <property type="term" value="F:ATP binding"/>
    <property type="evidence" value="ECO:0007669"/>
    <property type="project" value="UniProtKB-KW"/>
</dbReference>
<keyword evidence="2" id="KW-0433">Leucine-rich repeat</keyword>
<comment type="caution">
    <text evidence="10">The sequence shown here is derived from an EMBL/GenBank/DDBJ whole genome shotgun (WGS) entry which is preliminary data.</text>
</comment>
<dbReference type="PANTHER" id="PTHR36766:SF64">
    <property type="entry name" value="OS12G0206100 PROTEIN"/>
    <property type="match status" value="1"/>
</dbReference>
<evidence type="ECO:0000256" key="4">
    <source>
        <dbReference type="ARBA" id="ARBA00022741"/>
    </source>
</evidence>
<dbReference type="InterPro" id="IPR032675">
    <property type="entry name" value="LRR_dom_sf"/>
</dbReference>
<evidence type="ECO:0000313" key="10">
    <source>
        <dbReference type="EMBL" id="KAL3506225.1"/>
    </source>
</evidence>
<proteinExistence type="inferred from homology"/>
<dbReference type="PRINTS" id="PR00364">
    <property type="entry name" value="DISEASERSIST"/>
</dbReference>
<dbReference type="CDD" id="cd14798">
    <property type="entry name" value="RX-CC_like"/>
    <property type="match status" value="1"/>
</dbReference>
<dbReference type="SUPFAM" id="SSF52058">
    <property type="entry name" value="L domain-like"/>
    <property type="match status" value="1"/>
</dbReference>
<dbReference type="GO" id="GO:0051707">
    <property type="term" value="P:response to other organism"/>
    <property type="evidence" value="ECO:0007669"/>
    <property type="project" value="UniProtKB-ARBA"/>
</dbReference>
<evidence type="ECO:0000256" key="3">
    <source>
        <dbReference type="ARBA" id="ARBA00022737"/>
    </source>
</evidence>
<feature type="domain" description="Disease resistance N-terminal" evidence="8">
    <location>
        <begin position="5"/>
        <end position="88"/>
    </location>
</feature>
<dbReference type="Gene3D" id="1.10.8.430">
    <property type="entry name" value="Helical domain of apoptotic protease-activating factors"/>
    <property type="match status" value="1"/>
</dbReference>
<dbReference type="PANTHER" id="PTHR36766">
    <property type="entry name" value="PLANT BROAD-SPECTRUM MILDEW RESISTANCE PROTEIN RPW8"/>
    <property type="match status" value="1"/>
</dbReference>
<keyword evidence="3" id="KW-0677">Repeat</keyword>
<gene>
    <name evidence="10" type="ORF">ACH5RR_031607</name>
</gene>
<evidence type="ECO:0000256" key="5">
    <source>
        <dbReference type="ARBA" id="ARBA00022821"/>
    </source>
</evidence>
<evidence type="ECO:0000313" key="11">
    <source>
        <dbReference type="Proteomes" id="UP001630127"/>
    </source>
</evidence>
<dbReference type="InterPro" id="IPR002182">
    <property type="entry name" value="NB-ARC"/>
</dbReference>
<dbReference type="Pfam" id="PF18052">
    <property type="entry name" value="Rx_N"/>
    <property type="match status" value="1"/>
</dbReference>
<keyword evidence="6" id="KW-0067">ATP-binding</keyword>
<dbReference type="Gene3D" id="3.80.10.10">
    <property type="entry name" value="Ribonuclease Inhibitor"/>
    <property type="match status" value="2"/>
</dbReference>
<dbReference type="InterPro" id="IPR038005">
    <property type="entry name" value="RX-like_CC"/>
</dbReference>
<comment type="similarity">
    <text evidence="1">Belongs to the disease resistance NB-LRR family.</text>
</comment>
<dbReference type="FunFam" id="3.40.50.300:FF:001091">
    <property type="entry name" value="Probable disease resistance protein At1g61300"/>
    <property type="match status" value="1"/>
</dbReference>
<feature type="domain" description="NB-ARC" evidence="7">
    <location>
        <begin position="168"/>
        <end position="337"/>
    </location>
</feature>
<evidence type="ECO:0000259" key="9">
    <source>
        <dbReference type="Pfam" id="PF23598"/>
    </source>
</evidence>
<evidence type="ECO:0000259" key="8">
    <source>
        <dbReference type="Pfam" id="PF18052"/>
    </source>
</evidence>
<evidence type="ECO:0000259" key="7">
    <source>
        <dbReference type="Pfam" id="PF00931"/>
    </source>
</evidence>
<keyword evidence="4" id="KW-0547">Nucleotide-binding</keyword>
<dbReference type="Gene3D" id="3.40.50.300">
    <property type="entry name" value="P-loop containing nucleotide triphosphate hydrolases"/>
    <property type="match status" value="1"/>
</dbReference>
<dbReference type="Proteomes" id="UP001630127">
    <property type="component" value="Unassembled WGS sequence"/>
</dbReference>
<evidence type="ECO:0000256" key="2">
    <source>
        <dbReference type="ARBA" id="ARBA00022614"/>
    </source>
</evidence>
<evidence type="ECO:0000256" key="6">
    <source>
        <dbReference type="ARBA" id="ARBA00022840"/>
    </source>
</evidence>
<keyword evidence="11" id="KW-1185">Reference proteome</keyword>
<feature type="domain" description="Disease resistance R13L4/SHOC-2-like LRR" evidence="9">
    <location>
        <begin position="428"/>
        <end position="721"/>
    </location>
</feature>
<dbReference type="Pfam" id="PF23598">
    <property type="entry name" value="LRR_14"/>
    <property type="match status" value="1"/>
</dbReference>
<protein>
    <submittedName>
        <fullName evidence="10">Uncharacterized protein</fullName>
    </submittedName>
</protein>
<dbReference type="Gene3D" id="1.20.5.4130">
    <property type="match status" value="1"/>
</dbReference>
<evidence type="ECO:0000256" key="1">
    <source>
        <dbReference type="ARBA" id="ARBA00008894"/>
    </source>
</evidence>
<dbReference type="Pfam" id="PF00931">
    <property type="entry name" value="NB-ARC"/>
    <property type="match status" value="1"/>
</dbReference>
<organism evidence="10 11">
    <name type="scientific">Cinchona calisaya</name>
    <dbReference type="NCBI Taxonomy" id="153742"/>
    <lineage>
        <taxon>Eukaryota</taxon>
        <taxon>Viridiplantae</taxon>
        <taxon>Streptophyta</taxon>
        <taxon>Embryophyta</taxon>
        <taxon>Tracheophyta</taxon>
        <taxon>Spermatophyta</taxon>
        <taxon>Magnoliopsida</taxon>
        <taxon>eudicotyledons</taxon>
        <taxon>Gunneridae</taxon>
        <taxon>Pentapetalae</taxon>
        <taxon>asterids</taxon>
        <taxon>lamiids</taxon>
        <taxon>Gentianales</taxon>
        <taxon>Rubiaceae</taxon>
        <taxon>Cinchonoideae</taxon>
        <taxon>Cinchoneae</taxon>
        <taxon>Cinchona</taxon>
    </lineage>
</organism>
<dbReference type="InterPro" id="IPR055414">
    <property type="entry name" value="LRR_R13L4/SHOC2-like"/>
</dbReference>